<dbReference type="InterPro" id="IPR057326">
    <property type="entry name" value="KR_dom"/>
</dbReference>
<dbReference type="GO" id="GO:0016616">
    <property type="term" value="F:oxidoreductase activity, acting on the CH-OH group of donors, NAD or NADP as acceptor"/>
    <property type="evidence" value="ECO:0007669"/>
    <property type="project" value="TreeGrafter"/>
</dbReference>
<dbReference type="EMBL" id="CP131062">
    <property type="protein sequence ID" value="WNY28869.1"/>
    <property type="molecule type" value="Genomic_DNA"/>
</dbReference>
<evidence type="ECO:0000259" key="4">
    <source>
        <dbReference type="SMART" id="SM00822"/>
    </source>
</evidence>
<dbReference type="PRINTS" id="PR00081">
    <property type="entry name" value="GDHRDH"/>
</dbReference>
<reference evidence="5 6" key="1">
    <citation type="submission" date="2023-07" db="EMBL/GenBank/DDBJ databases">
        <title>Closed genome sequence of Methanimicrococcus sp. Es2.</title>
        <authorList>
            <person name="Protasov E."/>
            <person name="Platt K."/>
            <person name="Reeh H."/>
            <person name="Poehlein A."/>
            <person name="Daniel R."/>
            <person name="Brune A."/>
        </authorList>
    </citation>
    <scope>NUCLEOTIDE SEQUENCE [LARGE SCALE GENOMIC DNA]</scope>
    <source>
        <strain evidence="5 6">Es2</strain>
    </source>
</reference>
<comment type="similarity">
    <text evidence="1 3">Belongs to the short-chain dehydrogenases/reductases (SDR) family.</text>
</comment>
<protein>
    <submittedName>
        <fullName evidence="5">Gluconate 5-dehydrogenase</fullName>
        <ecNumber evidence="5">1.1.1.-</ecNumber>
    </submittedName>
</protein>
<dbReference type="KEGG" id="mees:MmiEs2_10820"/>
<evidence type="ECO:0000256" key="1">
    <source>
        <dbReference type="ARBA" id="ARBA00006484"/>
    </source>
</evidence>
<keyword evidence="2 5" id="KW-0560">Oxidoreductase</keyword>
<dbReference type="InterPro" id="IPR002347">
    <property type="entry name" value="SDR_fam"/>
</dbReference>
<dbReference type="SMART" id="SM00822">
    <property type="entry name" value="PKS_KR"/>
    <property type="match status" value="1"/>
</dbReference>
<dbReference type="GO" id="GO:0048038">
    <property type="term" value="F:quinone binding"/>
    <property type="evidence" value="ECO:0007669"/>
    <property type="project" value="TreeGrafter"/>
</dbReference>
<gene>
    <name evidence="5" type="primary">gno_3</name>
    <name evidence="5" type="ORF">MmiEs2_10820</name>
</gene>
<keyword evidence="6" id="KW-1185">Reference proteome</keyword>
<proteinExistence type="inferred from homology"/>
<feature type="domain" description="Ketoreductase" evidence="4">
    <location>
        <begin position="7"/>
        <end position="180"/>
    </location>
</feature>
<dbReference type="SUPFAM" id="SSF51735">
    <property type="entry name" value="NAD(P)-binding Rossmann-fold domains"/>
    <property type="match status" value="1"/>
</dbReference>
<dbReference type="EC" id="1.1.1.-" evidence="5"/>
<dbReference type="AlphaFoldDB" id="A0AA96V8S3"/>
<dbReference type="NCBIfam" id="NF005559">
    <property type="entry name" value="PRK07231.1"/>
    <property type="match status" value="1"/>
</dbReference>
<dbReference type="GO" id="GO:0006633">
    <property type="term" value="P:fatty acid biosynthetic process"/>
    <property type="evidence" value="ECO:0007669"/>
    <property type="project" value="TreeGrafter"/>
</dbReference>
<dbReference type="RefSeq" id="WP_316558874.1">
    <property type="nucleotide sequence ID" value="NZ_CP131062.1"/>
</dbReference>
<dbReference type="GeneID" id="85197550"/>
<dbReference type="PANTHER" id="PTHR42760:SF133">
    <property type="entry name" value="3-OXOACYL-[ACYL-CARRIER-PROTEIN] REDUCTASE"/>
    <property type="match status" value="1"/>
</dbReference>
<dbReference type="Proteomes" id="UP001302662">
    <property type="component" value="Chromosome"/>
</dbReference>
<evidence type="ECO:0000313" key="5">
    <source>
        <dbReference type="EMBL" id="WNY28869.1"/>
    </source>
</evidence>
<name>A0AA96V8S3_9EURY</name>
<accession>A0AA96V8S3</accession>
<organism evidence="5 6">
    <name type="scientific">Methanimicrococcus stummii</name>
    <dbReference type="NCBI Taxonomy" id="3028294"/>
    <lineage>
        <taxon>Archaea</taxon>
        <taxon>Methanobacteriati</taxon>
        <taxon>Methanobacteriota</taxon>
        <taxon>Stenosarchaea group</taxon>
        <taxon>Methanomicrobia</taxon>
        <taxon>Methanosarcinales</taxon>
        <taxon>Methanosarcinaceae</taxon>
        <taxon>Methanimicrococcus</taxon>
    </lineage>
</organism>
<dbReference type="InterPro" id="IPR036291">
    <property type="entry name" value="NAD(P)-bd_dom_sf"/>
</dbReference>
<dbReference type="Pfam" id="PF00106">
    <property type="entry name" value="adh_short"/>
    <property type="match status" value="1"/>
</dbReference>
<evidence type="ECO:0000256" key="3">
    <source>
        <dbReference type="RuleBase" id="RU000363"/>
    </source>
</evidence>
<dbReference type="PRINTS" id="PR00080">
    <property type="entry name" value="SDRFAMILY"/>
</dbReference>
<evidence type="ECO:0000256" key="2">
    <source>
        <dbReference type="ARBA" id="ARBA00023002"/>
    </source>
</evidence>
<dbReference type="PANTHER" id="PTHR42760">
    <property type="entry name" value="SHORT-CHAIN DEHYDROGENASES/REDUCTASES FAMILY MEMBER"/>
    <property type="match status" value="1"/>
</dbReference>
<sequence length="254" mass="27224">MFDLTGRVAVITGGSSGIGVQFAKALAEQGADVVIIARRMEKLEAVAEEIRKTGRKCLPVAADLSKEDEIKKAVAEIVQKCGKIDILVNNAGTSAVAPAESMTDEEWNRVMGLNLDSVFFVAREFGKEMIKNKYGRVINIASMYGLVGSNNPSVPTAVYHASKGGVVNLTRALAAEWAKYNITVNAICPGFFPSEMTNSLFDTEEFQNYLKQTTPIARGGREGELNPALIYLASDEASYTTGSMVVVDGGTTAI</sequence>
<dbReference type="Gene3D" id="3.40.50.720">
    <property type="entry name" value="NAD(P)-binding Rossmann-like Domain"/>
    <property type="match status" value="1"/>
</dbReference>
<dbReference type="FunFam" id="3.40.50.720:FF:000084">
    <property type="entry name" value="Short-chain dehydrogenase reductase"/>
    <property type="match status" value="1"/>
</dbReference>
<dbReference type="NCBIfam" id="NF006070">
    <property type="entry name" value="PRK08213.1"/>
    <property type="match status" value="1"/>
</dbReference>
<evidence type="ECO:0000313" key="6">
    <source>
        <dbReference type="Proteomes" id="UP001302662"/>
    </source>
</evidence>